<keyword evidence="1" id="KW-1003">Cell membrane</keyword>
<dbReference type="Gene3D" id="3.90.550.10">
    <property type="entry name" value="Spore Coat Polysaccharide Biosynthesis Protein SpsA, Chain A"/>
    <property type="match status" value="1"/>
</dbReference>
<dbReference type="InterPro" id="IPR029044">
    <property type="entry name" value="Nucleotide-diphossugar_trans"/>
</dbReference>
<gene>
    <name evidence="10" type="ORF">CSX01_10385</name>
</gene>
<reference evidence="10 11" key="2">
    <citation type="submission" date="2017-10" db="EMBL/GenBank/DDBJ databases">
        <authorList>
            <person name="Banno H."/>
            <person name="Chua N.-H."/>
        </authorList>
    </citation>
    <scope>NUCLEOTIDE SEQUENCE [LARGE SCALE GENOMIC DNA]</scope>
    <source>
        <strain evidence="10 11">JK626</strain>
    </source>
</reference>
<dbReference type="RefSeq" id="WP_099392342.1">
    <property type="nucleotide sequence ID" value="NZ_PDYF01000025.1"/>
</dbReference>
<evidence type="ECO:0000313" key="10">
    <source>
        <dbReference type="EMBL" id="PHU34392.1"/>
    </source>
</evidence>
<evidence type="ECO:0000256" key="1">
    <source>
        <dbReference type="ARBA" id="ARBA00022475"/>
    </source>
</evidence>
<evidence type="ECO:0000256" key="7">
    <source>
        <dbReference type="ARBA" id="ARBA00023136"/>
    </source>
</evidence>
<evidence type="ECO:0000256" key="3">
    <source>
        <dbReference type="ARBA" id="ARBA00022679"/>
    </source>
</evidence>
<evidence type="ECO:0000256" key="6">
    <source>
        <dbReference type="ARBA" id="ARBA00022989"/>
    </source>
</evidence>
<comment type="caution">
    <text evidence="10">The sequence shown here is derived from an EMBL/GenBank/DDBJ whole genome shotgun (WGS) entry which is preliminary data.</text>
</comment>
<dbReference type="EMBL" id="PDYF01000025">
    <property type="protein sequence ID" value="PHU34392.1"/>
    <property type="molecule type" value="Genomic_DNA"/>
</dbReference>
<proteinExistence type="predicted"/>
<reference evidence="10 11" key="1">
    <citation type="submission" date="2017-10" db="EMBL/GenBank/DDBJ databases">
        <title>Resolving the taxonomy of Roseburia spp., Eubacterium rectale and Agathobacter spp. through phylogenomic analysis.</title>
        <authorList>
            <person name="Sheridan P.O."/>
            <person name="Walker A.W."/>
            <person name="Duncan S.H."/>
            <person name="Scott K.P."/>
            <person name="Toole P.W.O."/>
            <person name="Luis P."/>
            <person name="Flint H.J."/>
        </authorList>
    </citation>
    <scope>NUCLEOTIDE SEQUENCE [LARGE SCALE GENOMIC DNA]</scope>
    <source>
        <strain evidence="10 11">JK626</strain>
    </source>
</reference>
<feature type="domain" description="Glycosyltransferase 2-like" evidence="9">
    <location>
        <begin position="6"/>
        <end position="170"/>
    </location>
</feature>
<organism evidence="10 11">
    <name type="scientific">Pseudobutyrivibrio ruminis</name>
    <dbReference type="NCBI Taxonomy" id="46206"/>
    <lineage>
        <taxon>Bacteria</taxon>
        <taxon>Bacillati</taxon>
        <taxon>Bacillota</taxon>
        <taxon>Clostridia</taxon>
        <taxon>Lachnospirales</taxon>
        <taxon>Lachnospiraceae</taxon>
        <taxon>Pseudobutyrivibrio</taxon>
    </lineage>
</organism>
<dbReference type="InterPro" id="IPR001173">
    <property type="entry name" value="Glyco_trans_2-like"/>
</dbReference>
<keyword evidence="6 8" id="KW-1133">Transmembrane helix</keyword>
<dbReference type="PANTHER" id="PTHR48090:SF3">
    <property type="entry name" value="UNDECAPRENYL-PHOSPHATE 4-DEOXY-4-FORMAMIDO-L-ARABINOSE TRANSFERASE"/>
    <property type="match status" value="1"/>
</dbReference>
<evidence type="ECO:0000256" key="8">
    <source>
        <dbReference type="SAM" id="Phobius"/>
    </source>
</evidence>
<evidence type="ECO:0000313" key="11">
    <source>
        <dbReference type="Proteomes" id="UP000225889"/>
    </source>
</evidence>
<evidence type="ECO:0000256" key="4">
    <source>
        <dbReference type="ARBA" id="ARBA00022692"/>
    </source>
</evidence>
<sequence>MQKKISIVVSVYNESLGLEQFYNHITEVLSATTMNSKWDYELIFVNDGSRDSSLDLLRKFASADSRVVVINFAANRGHEAAMIAGIDYATGDGIVCMDADLQHPPESIPAMLSKFEEGFDIISMIRTSRADAGLFKRITSKAFYKVLNKMAGKNKFENNSSDFFGVSRRVANILRKDYRERVRFLRGYVQNVGFKKATIEFEASARAAGESNYNLKALIKLSINAICNFSDAPLKIGIYSGIISILAALILIIYSIVQYFLGNAPSGYSTIIVVLCFMFGVLFIILGFISEYLGIIFAEVKGRPIYIVDSVIVEGEERIEGGEIN</sequence>
<dbReference type="Pfam" id="PF00535">
    <property type="entry name" value="Glycos_transf_2"/>
    <property type="match status" value="1"/>
</dbReference>
<feature type="transmembrane region" description="Helical" evidence="8">
    <location>
        <begin position="267"/>
        <end position="289"/>
    </location>
</feature>
<dbReference type="GO" id="GO:0005886">
    <property type="term" value="C:plasma membrane"/>
    <property type="evidence" value="ECO:0007669"/>
    <property type="project" value="TreeGrafter"/>
</dbReference>
<keyword evidence="5" id="KW-0448">Lipopolysaccharide biosynthesis</keyword>
<dbReference type="CDD" id="cd04187">
    <property type="entry name" value="DPM1_like_bac"/>
    <property type="match status" value="1"/>
</dbReference>
<dbReference type="SUPFAM" id="SSF53448">
    <property type="entry name" value="Nucleotide-diphospho-sugar transferases"/>
    <property type="match status" value="1"/>
</dbReference>
<evidence type="ECO:0000259" key="9">
    <source>
        <dbReference type="Pfam" id="PF00535"/>
    </source>
</evidence>
<protein>
    <submittedName>
        <fullName evidence="10">Glycosyl transferase family 2</fullName>
    </submittedName>
</protein>
<dbReference type="GO" id="GO:0016757">
    <property type="term" value="F:glycosyltransferase activity"/>
    <property type="evidence" value="ECO:0007669"/>
    <property type="project" value="UniProtKB-KW"/>
</dbReference>
<dbReference type="Proteomes" id="UP000225889">
    <property type="component" value="Unassembled WGS sequence"/>
</dbReference>
<dbReference type="GO" id="GO:0009103">
    <property type="term" value="P:lipopolysaccharide biosynthetic process"/>
    <property type="evidence" value="ECO:0007669"/>
    <property type="project" value="UniProtKB-KW"/>
</dbReference>
<dbReference type="AlphaFoldDB" id="A0A2G3DTP0"/>
<keyword evidence="4 8" id="KW-0812">Transmembrane</keyword>
<evidence type="ECO:0000256" key="5">
    <source>
        <dbReference type="ARBA" id="ARBA00022985"/>
    </source>
</evidence>
<keyword evidence="2" id="KW-0328">Glycosyltransferase</keyword>
<dbReference type="InterPro" id="IPR050256">
    <property type="entry name" value="Glycosyltransferase_2"/>
</dbReference>
<name>A0A2G3DTP0_9FIRM</name>
<keyword evidence="3 10" id="KW-0808">Transferase</keyword>
<evidence type="ECO:0000256" key="2">
    <source>
        <dbReference type="ARBA" id="ARBA00022676"/>
    </source>
</evidence>
<dbReference type="PANTHER" id="PTHR48090">
    <property type="entry name" value="UNDECAPRENYL-PHOSPHATE 4-DEOXY-4-FORMAMIDO-L-ARABINOSE TRANSFERASE-RELATED"/>
    <property type="match status" value="1"/>
</dbReference>
<accession>A0A2G3DTP0</accession>
<feature type="transmembrane region" description="Helical" evidence="8">
    <location>
        <begin position="238"/>
        <end position="261"/>
    </location>
</feature>
<keyword evidence="7 8" id="KW-0472">Membrane</keyword>